<name>A0A6J4CX08_9HELI</name>
<dbReference type="Proteomes" id="UP000317935">
    <property type="component" value="Chromosome"/>
</dbReference>
<proteinExistence type="predicted"/>
<evidence type="ECO:0000313" key="1">
    <source>
        <dbReference type="EMBL" id="BCD69881.1"/>
    </source>
</evidence>
<dbReference type="InterPro" id="IPR011047">
    <property type="entry name" value="Quinoprotein_ADH-like_sf"/>
</dbReference>
<organism evidence="1 2">
    <name type="scientific">Helicobacter suis</name>
    <dbReference type="NCBI Taxonomy" id="104628"/>
    <lineage>
        <taxon>Bacteria</taxon>
        <taxon>Pseudomonadati</taxon>
        <taxon>Campylobacterota</taxon>
        <taxon>Epsilonproteobacteria</taxon>
        <taxon>Campylobacterales</taxon>
        <taxon>Helicobacteraceae</taxon>
        <taxon>Helicobacter</taxon>
    </lineage>
</organism>
<accession>A0A6J4CX08</accession>
<dbReference type="AlphaFoldDB" id="A0A6J4CX08"/>
<evidence type="ECO:0000313" key="2">
    <source>
        <dbReference type="Proteomes" id="UP000317935"/>
    </source>
</evidence>
<gene>
    <name evidence="1" type="ORF">SNTW_05260</name>
</gene>
<dbReference type="RefSeq" id="WP_006564933.1">
    <property type="nucleotide sequence ID" value="NZ_AP019774.1"/>
</dbReference>
<dbReference type="EMBL" id="AP019774">
    <property type="protein sequence ID" value="BCD69881.1"/>
    <property type="molecule type" value="Genomic_DNA"/>
</dbReference>
<sequence>MRTLRLLIVVVLALLCLGCHDRKNFQPPKSKIKGDISFKYQLKDPIIFTNRYGAILNNGGVIDLQGLTQLKLSKHTDKEISFLNQSQDYYILAQDCWRSHKQNGKKIKKRKKNATLTDKQAEAEIMGNLEGSDQNVVLNDHCHHIELVSTAINAKPSIIIPLDTYPLSASIKGNSLAVVMADNSANIFDITTKKLIFNEKGTSSPAINSLVAAPVFLDTVVVFPMLDGRLLVVDVSQKEPTIVRNIVLNSEKFFNNVTYLRVDGENMFAATGKRLVSVISGQEFNFDTDIVDVLYKNHHLYVLTLDGRILEMDQTLNDQSMGVVKLPFAMFATLVVTDKRLYTLEKRGYLVEVDLDHFDDYRVYRLKGASKDWGGKLNKMSFYSTDKIYYDRYYLDLSHDRP</sequence>
<dbReference type="SUPFAM" id="SSF50998">
    <property type="entry name" value="Quinoprotein alcohol dehydrogenase-like"/>
    <property type="match status" value="1"/>
</dbReference>
<dbReference type="InterPro" id="IPR015943">
    <property type="entry name" value="WD40/YVTN_repeat-like_dom_sf"/>
</dbReference>
<dbReference type="Gene3D" id="2.130.10.10">
    <property type="entry name" value="YVTN repeat-like/Quinoprotein amine dehydrogenase"/>
    <property type="match status" value="1"/>
</dbReference>
<dbReference type="OrthoDB" id="5328932at2"/>
<protein>
    <submittedName>
        <fullName evidence="1">Uncharacterized protein</fullName>
    </submittedName>
</protein>
<reference evidence="1 2" key="1">
    <citation type="submission" date="2019-06" db="EMBL/GenBank/DDBJ databases">
        <title>Complete genome sequence of Helicobacter suis SNTW101c.</title>
        <authorList>
            <person name="Rimbara E."/>
            <person name="Suzuki M."/>
            <person name="Matsui H."/>
            <person name="Nakamura M."/>
            <person name="Mori S."/>
            <person name="Shibayama K."/>
        </authorList>
    </citation>
    <scope>NUCLEOTIDE SEQUENCE [LARGE SCALE GENOMIC DNA]</scope>
    <source>
        <strain evidence="1 2">SNTW101c</strain>
    </source>
</reference>